<name>A0ABM8PFK7_9HYPH</name>
<reference evidence="2 3" key="1">
    <citation type="submission" date="2020-11" db="EMBL/GenBank/DDBJ databases">
        <authorList>
            <person name="Lassalle F."/>
        </authorList>
    </citation>
    <scope>NUCLEOTIDE SEQUENCE [LARGE SCALE GENOMIC DNA]</scope>
    <source>
        <strain evidence="2 3">JC140</strain>
    </source>
</reference>
<comment type="caution">
    <text evidence="2">The sequence shown here is derived from an EMBL/GenBank/DDBJ whole genome shotgun (WGS) entry which is preliminary data.</text>
</comment>
<dbReference type="RefSeq" id="WP_142591665.1">
    <property type="nucleotide sequence ID" value="NZ_CABFWF030000006.1"/>
</dbReference>
<keyword evidence="3" id="KW-1185">Reference proteome</keyword>
<evidence type="ECO:0000313" key="2">
    <source>
        <dbReference type="EMBL" id="CAD7027254.1"/>
    </source>
</evidence>
<feature type="region of interest" description="Disordered" evidence="1">
    <location>
        <begin position="361"/>
        <end position="396"/>
    </location>
</feature>
<feature type="compositionally biased region" description="Basic residues" evidence="1">
    <location>
        <begin position="364"/>
        <end position="385"/>
    </location>
</feature>
<sequence length="396" mass="46195">MRREEYWKNFNLGTELDIAGRFLFNGLQVFHEMEHFAAEEDAFEFLYFLAVGLERLLKIAVILTEHDSAVDQDAFEKSLITHAHQELVLRLRAKHDLKFSARENEFIALLGRFYRSQRYGRYSLSSAFVPAQERLELVKFLETHLDIKIDISGWLTITPNERRHRKFIGRVVSKIVNPVHRIVEDEARRLNIYTYEIDYRSKASKIFLSKKFDFEEEDILQAELITYFISGEACGPNARLIRDLIKPLPFDPALEGEYLAALRSDRRKITVLDELESHYEDIDNFKERRDLLEASMLETLTTVTRAKTKTKTKTKTKVTSRSTVEMKTTGSPVSKALRARTRKQTLFFTLPETQVPLWRPATYKPRRMGGRQGSHPHHPARRRSCRSWASGSRLAQ</sequence>
<accession>A0ABM8PFK7</accession>
<feature type="compositionally biased region" description="Polar residues" evidence="1">
    <location>
        <begin position="387"/>
        <end position="396"/>
    </location>
</feature>
<protein>
    <submittedName>
        <fullName evidence="2">Uncharacterized protein</fullName>
    </submittedName>
</protein>
<feature type="region of interest" description="Disordered" evidence="1">
    <location>
        <begin position="311"/>
        <end position="334"/>
    </location>
</feature>
<gene>
    <name evidence="2" type="ORF">REJC140_02479</name>
</gene>
<organism evidence="2 3">
    <name type="scientific">Pseudorhizobium endolithicum</name>
    <dbReference type="NCBI Taxonomy" id="1191678"/>
    <lineage>
        <taxon>Bacteria</taxon>
        <taxon>Pseudomonadati</taxon>
        <taxon>Pseudomonadota</taxon>
        <taxon>Alphaproteobacteria</taxon>
        <taxon>Hyphomicrobiales</taxon>
        <taxon>Rhizobiaceae</taxon>
        <taxon>Rhizobium/Agrobacterium group</taxon>
        <taxon>Pseudorhizobium</taxon>
    </lineage>
</organism>
<evidence type="ECO:0000256" key="1">
    <source>
        <dbReference type="SAM" id="MobiDB-lite"/>
    </source>
</evidence>
<evidence type="ECO:0000313" key="3">
    <source>
        <dbReference type="Proteomes" id="UP000606921"/>
    </source>
</evidence>
<dbReference type="Proteomes" id="UP000606921">
    <property type="component" value="Unassembled WGS sequence"/>
</dbReference>
<proteinExistence type="predicted"/>
<dbReference type="EMBL" id="CABFWF030000006">
    <property type="protein sequence ID" value="CAD7027254.1"/>
    <property type="molecule type" value="Genomic_DNA"/>
</dbReference>